<evidence type="ECO:0000313" key="3">
    <source>
        <dbReference type="Ensembl" id="ENSLACP00000003812.1"/>
    </source>
</evidence>
<dbReference type="eggNOG" id="KOG3610">
    <property type="taxonomic scope" value="Eukaryota"/>
</dbReference>
<keyword evidence="4" id="KW-1185">Reference proteome</keyword>
<name>H3A2E1_LATCH</name>
<dbReference type="InterPro" id="IPR031148">
    <property type="entry name" value="Plexin"/>
</dbReference>
<dbReference type="GO" id="GO:0030334">
    <property type="term" value="P:regulation of cell migration"/>
    <property type="evidence" value="ECO:0007669"/>
    <property type="project" value="TreeGrafter"/>
</dbReference>
<dbReference type="EMBL" id="AFYH01250987">
    <property type="status" value="NOT_ANNOTATED_CDS"/>
    <property type="molecule type" value="Genomic_DNA"/>
</dbReference>
<organism evidence="3 4">
    <name type="scientific">Latimeria chalumnae</name>
    <name type="common">Coelacanth</name>
    <dbReference type="NCBI Taxonomy" id="7897"/>
    <lineage>
        <taxon>Eukaryota</taxon>
        <taxon>Metazoa</taxon>
        <taxon>Chordata</taxon>
        <taxon>Craniata</taxon>
        <taxon>Vertebrata</taxon>
        <taxon>Euteleostomi</taxon>
        <taxon>Coelacanthiformes</taxon>
        <taxon>Coelacanthidae</taxon>
        <taxon>Latimeria</taxon>
    </lineage>
</organism>
<evidence type="ECO:0000259" key="2">
    <source>
        <dbReference type="Pfam" id="PF20170"/>
    </source>
</evidence>
<dbReference type="GO" id="GO:0002116">
    <property type="term" value="C:semaphorin receptor complex"/>
    <property type="evidence" value="ECO:0007669"/>
    <property type="project" value="TreeGrafter"/>
</dbReference>
<proteinExistence type="predicted"/>
<dbReference type="EMBL" id="AFYH01250986">
    <property type="status" value="NOT_ANNOTATED_CDS"/>
    <property type="molecule type" value="Genomic_DNA"/>
</dbReference>
<dbReference type="GO" id="GO:0008360">
    <property type="term" value="P:regulation of cell shape"/>
    <property type="evidence" value="ECO:0007669"/>
    <property type="project" value="TreeGrafter"/>
</dbReference>
<dbReference type="GO" id="GO:0007162">
    <property type="term" value="P:negative regulation of cell adhesion"/>
    <property type="evidence" value="ECO:0007669"/>
    <property type="project" value="TreeGrafter"/>
</dbReference>
<reference evidence="3" key="3">
    <citation type="submission" date="2025-09" db="UniProtKB">
        <authorList>
            <consortium name="Ensembl"/>
        </authorList>
    </citation>
    <scope>IDENTIFICATION</scope>
</reference>
<dbReference type="InterPro" id="IPR013548">
    <property type="entry name" value="Plexin_cytoplasmic_RasGAP_dom"/>
</dbReference>
<dbReference type="AlphaFoldDB" id="H3A2E1"/>
<dbReference type="InterPro" id="IPR046800">
    <property type="entry name" value="Plexin_RBD"/>
</dbReference>
<dbReference type="Gene3D" id="1.10.506.10">
    <property type="entry name" value="GTPase Activation - p120gap, domain 1"/>
    <property type="match status" value="1"/>
</dbReference>
<dbReference type="Pfam" id="PF08337">
    <property type="entry name" value="Plexin_cytopl"/>
    <property type="match status" value="1"/>
</dbReference>
<dbReference type="Pfam" id="PF20170">
    <property type="entry name" value="Plexin_RBD"/>
    <property type="match status" value="1"/>
</dbReference>
<dbReference type="OMA" id="CEPHIIF"/>
<dbReference type="PANTHER" id="PTHR22625:SF4">
    <property type="entry name" value="PLEXIN-C1"/>
    <property type="match status" value="1"/>
</dbReference>
<feature type="domain" description="Plexin cytoplasmic RhoGTPase-binding" evidence="2">
    <location>
        <begin position="26"/>
        <end position="131"/>
    </location>
</feature>
<protein>
    <submittedName>
        <fullName evidence="3">Uncharacterized protein</fullName>
    </submittedName>
</protein>
<dbReference type="Proteomes" id="UP000008672">
    <property type="component" value="Unassembled WGS sequence"/>
</dbReference>
<dbReference type="GO" id="GO:0005886">
    <property type="term" value="C:plasma membrane"/>
    <property type="evidence" value="ECO:0007669"/>
    <property type="project" value="TreeGrafter"/>
</dbReference>
<dbReference type="STRING" id="7897.ENSLACP00000003812"/>
<evidence type="ECO:0000259" key="1">
    <source>
        <dbReference type="Pfam" id="PF08337"/>
    </source>
</evidence>
<dbReference type="InParanoid" id="H3A2E1"/>
<dbReference type="Gene3D" id="3.10.20.90">
    <property type="entry name" value="Phosphatidylinositol 3-kinase Catalytic Subunit, Chain A, domain 1"/>
    <property type="match status" value="1"/>
</dbReference>
<dbReference type="EMBL" id="AFYH01250989">
    <property type="status" value="NOT_ANNOTATED_CDS"/>
    <property type="molecule type" value="Genomic_DNA"/>
</dbReference>
<dbReference type="PANTHER" id="PTHR22625">
    <property type="entry name" value="PLEXIN"/>
    <property type="match status" value="1"/>
</dbReference>
<dbReference type="Ensembl" id="ENSLACT00000003847.1">
    <property type="protein sequence ID" value="ENSLACP00000003812.1"/>
    <property type="gene ID" value="ENSLACG00000003397.1"/>
</dbReference>
<dbReference type="GO" id="GO:0050772">
    <property type="term" value="P:positive regulation of axonogenesis"/>
    <property type="evidence" value="ECO:0007669"/>
    <property type="project" value="TreeGrafter"/>
</dbReference>
<dbReference type="GO" id="GO:0017154">
    <property type="term" value="F:semaphorin receptor activity"/>
    <property type="evidence" value="ECO:0007669"/>
    <property type="project" value="InterPro"/>
</dbReference>
<accession>H3A2E1</accession>
<dbReference type="EMBL" id="AFYH01250984">
    <property type="status" value="NOT_ANNOTATED_CDS"/>
    <property type="molecule type" value="Genomic_DNA"/>
</dbReference>
<dbReference type="EMBL" id="AFYH01250988">
    <property type="status" value="NOT_ANNOTATED_CDS"/>
    <property type="molecule type" value="Genomic_DNA"/>
</dbReference>
<dbReference type="HOGENOM" id="CLU_004205_3_1_1"/>
<dbReference type="GeneTree" id="ENSGT01150000286928"/>
<dbReference type="EMBL" id="AFYH01250985">
    <property type="status" value="NOT_ANNOTATED_CDS"/>
    <property type="molecule type" value="Genomic_DNA"/>
</dbReference>
<dbReference type="SUPFAM" id="SSF48350">
    <property type="entry name" value="GTPase activation domain, GAP"/>
    <property type="match status" value="1"/>
</dbReference>
<reference evidence="3" key="2">
    <citation type="submission" date="2025-08" db="UniProtKB">
        <authorList>
            <consortium name="Ensembl"/>
        </authorList>
    </citation>
    <scope>IDENTIFICATION</scope>
</reference>
<reference evidence="4" key="1">
    <citation type="submission" date="2011-08" db="EMBL/GenBank/DDBJ databases">
        <title>The draft genome of Latimeria chalumnae.</title>
        <authorList>
            <person name="Di Palma F."/>
            <person name="Alfoldi J."/>
            <person name="Johnson J."/>
            <person name="Berlin A."/>
            <person name="Gnerre S."/>
            <person name="Jaffe D."/>
            <person name="MacCallum I."/>
            <person name="Young S."/>
            <person name="Walker B.J."/>
            <person name="Lander E."/>
            <person name="Lindblad-Toh K."/>
        </authorList>
    </citation>
    <scope>NUCLEOTIDE SEQUENCE [LARGE SCALE GENOMIC DNA]</scope>
    <source>
        <strain evidence="4">Wild caught</strain>
    </source>
</reference>
<evidence type="ECO:0000313" key="4">
    <source>
        <dbReference type="Proteomes" id="UP000008672"/>
    </source>
</evidence>
<sequence>MLVTALLQKINKGPVDAVTDKALYTLNEDWLLWQVTQFTTLFLKKSFYLNKKDSPNIQTEVLDCDSIGQTKKKILDTFLNKYSYPYRHQIHEIGLELQKDREHQELLDVDGSSVILENGITVLNTIGHYKKREISHTFQLSPPPNPFLDHSVSSPIPSKNKIDRTGAGAVLISSLLTDGATVTVIKKTTRCDSGGAYSDKYCHLNLPAEQALEDLSKTTGKQKFKVKEMCLTKLLSTKVVCHSFVEKLFRTIWSLQNNKAPIAIKHFFDFLDAQAERKKITDLDVTHIWKTNSLPLRFWINILKNPQFIFDIEKTPHLDSCLSVIAQAFMDAFSLTDHQLGKHAPTNKLLYAKDIPQFKEEVKAYYKQIQELPSLSSQEVEEFLIKESKKHENEFQEAVALMEIYKYITKYFDEV</sequence>
<feature type="domain" description="Plexin cytoplasmic RasGAP" evidence="1">
    <location>
        <begin position="1"/>
        <end position="415"/>
    </location>
</feature>
<dbReference type="InterPro" id="IPR008936">
    <property type="entry name" value="Rho_GTPase_activation_prot"/>
</dbReference>